<dbReference type="InterPro" id="IPR050490">
    <property type="entry name" value="Bact_solute-bd_prot1"/>
</dbReference>
<evidence type="ECO:0000313" key="3">
    <source>
        <dbReference type="Proteomes" id="UP000886886"/>
    </source>
</evidence>
<feature type="chain" id="PRO_5038758695" evidence="1">
    <location>
        <begin position="29"/>
        <end position="433"/>
    </location>
</feature>
<dbReference type="AlphaFoldDB" id="A0A9D0ZTT2"/>
<dbReference type="Pfam" id="PF01547">
    <property type="entry name" value="SBP_bac_1"/>
    <property type="match status" value="1"/>
</dbReference>
<dbReference type="Proteomes" id="UP000886886">
    <property type="component" value="Unassembled WGS sequence"/>
</dbReference>
<comment type="caution">
    <text evidence="2">The sequence shown here is derived from an EMBL/GenBank/DDBJ whole genome shotgun (WGS) entry which is preliminary data.</text>
</comment>
<feature type="signal peptide" evidence="1">
    <location>
        <begin position="1"/>
        <end position="28"/>
    </location>
</feature>
<dbReference type="EMBL" id="DVFT01000025">
    <property type="protein sequence ID" value="HIQ95290.1"/>
    <property type="molecule type" value="Genomic_DNA"/>
</dbReference>
<reference evidence="2" key="1">
    <citation type="submission" date="2020-10" db="EMBL/GenBank/DDBJ databases">
        <authorList>
            <person name="Gilroy R."/>
        </authorList>
    </citation>
    <scope>NUCLEOTIDE SEQUENCE</scope>
    <source>
        <strain evidence="2">ChiSjej3B21-11622</strain>
    </source>
</reference>
<keyword evidence="1" id="KW-0732">Signal</keyword>
<protein>
    <submittedName>
        <fullName evidence="2">Extracellular solute-binding protein</fullName>
    </submittedName>
</protein>
<dbReference type="PANTHER" id="PTHR43649">
    <property type="entry name" value="ARABINOSE-BINDING PROTEIN-RELATED"/>
    <property type="match status" value="1"/>
</dbReference>
<reference evidence="2" key="2">
    <citation type="journal article" date="2021" name="PeerJ">
        <title>Extensive microbial diversity within the chicken gut microbiome revealed by metagenomics and culture.</title>
        <authorList>
            <person name="Gilroy R."/>
            <person name="Ravi A."/>
            <person name="Getino M."/>
            <person name="Pursley I."/>
            <person name="Horton D.L."/>
            <person name="Alikhan N.F."/>
            <person name="Baker D."/>
            <person name="Gharbi K."/>
            <person name="Hall N."/>
            <person name="Watson M."/>
            <person name="Adriaenssens E.M."/>
            <person name="Foster-Nyarko E."/>
            <person name="Jarju S."/>
            <person name="Secka A."/>
            <person name="Antonio M."/>
            <person name="Oren A."/>
            <person name="Chaudhuri R.R."/>
            <person name="La Ragione R."/>
            <person name="Hildebrand F."/>
            <person name="Pallen M.J."/>
        </authorList>
    </citation>
    <scope>NUCLEOTIDE SEQUENCE</scope>
    <source>
        <strain evidence="2">ChiSjej3B21-11622</strain>
    </source>
</reference>
<evidence type="ECO:0000313" key="2">
    <source>
        <dbReference type="EMBL" id="HIQ95290.1"/>
    </source>
</evidence>
<organism evidence="2 3">
    <name type="scientific">Candidatus Limivivens merdigallinarum</name>
    <dbReference type="NCBI Taxonomy" id="2840859"/>
    <lineage>
        <taxon>Bacteria</taxon>
        <taxon>Bacillati</taxon>
        <taxon>Bacillota</taxon>
        <taxon>Clostridia</taxon>
        <taxon>Lachnospirales</taxon>
        <taxon>Lachnospiraceae</taxon>
        <taxon>Lachnospiraceae incertae sedis</taxon>
        <taxon>Candidatus Limivivens</taxon>
    </lineage>
</organism>
<proteinExistence type="predicted"/>
<dbReference type="SUPFAM" id="SSF53850">
    <property type="entry name" value="Periplasmic binding protein-like II"/>
    <property type="match status" value="1"/>
</dbReference>
<dbReference type="InterPro" id="IPR006059">
    <property type="entry name" value="SBP"/>
</dbReference>
<dbReference type="Gene3D" id="3.40.190.10">
    <property type="entry name" value="Periplasmic binding protein-like II"/>
    <property type="match status" value="2"/>
</dbReference>
<accession>A0A9D0ZTT2</accession>
<evidence type="ECO:0000256" key="1">
    <source>
        <dbReference type="SAM" id="SignalP"/>
    </source>
</evidence>
<sequence>MKFKKAICAGLSLAMVATSLAMPMGVQAAEGTDEEITLTVHIHYSDESGKELADYAAEKVKEKYPNVTLEFEDFIGDGGQTLKTRAATGDLPDIIKLDGGTINALAASGNLLTLDDYYEETNYTDHLPQNVIDNSLYSSDGHIYQFPIDGIAPVLWYYNKQIFEENNIKVPTNYDELMTAIEQLQALDIIPVAMFGKEPWPVGAFFDTFAVKENAGGLKALSLGEAKASDEGYTKAINKIADAVEAGIFQEGVTNTDSDTAIAMFEEGQAAMILNGSWYLTTAMEALGEDNVDFLDTYPTGDGEESEEVMNRMAGGPDTAGVGVAASTEYPEIAIDVAAIFAQAREELEYSKYHLLTAPVKTDEIEIEGELAPVQEKLLSKVPEYTYGSQFVHTLANTKFSADMIEELQKLLVGESAEEFIANVDESIEKTVE</sequence>
<name>A0A9D0ZTT2_9FIRM</name>
<gene>
    <name evidence="2" type="ORF">IAB26_01880</name>
</gene>